<dbReference type="Gene3D" id="3.30.420.60">
    <property type="entry name" value="eRF1 domain 2"/>
    <property type="match status" value="1"/>
</dbReference>
<accession>A0A4V3WTR7</accession>
<name>A0A4V3WTR7_9MICO</name>
<protein>
    <recommendedName>
        <fullName evidence="3">Peptide chain release factor 1</fullName>
    </recommendedName>
</protein>
<dbReference type="Pfam" id="PF18844">
    <property type="entry name" value="baeRF_family2"/>
    <property type="match status" value="1"/>
</dbReference>
<dbReference type="InterPro" id="IPR042226">
    <property type="entry name" value="eFR1_2_sf"/>
</dbReference>
<dbReference type="EMBL" id="SSSM01000001">
    <property type="protein sequence ID" value="THG32997.1"/>
    <property type="molecule type" value="Genomic_DNA"/>
</dbReference>
<sequence>MSQGPNSHADTLDRQLIDTLRQGGWWITIYTDASMDSPDPRGVQEARHRAILDRLHERDVPAEHLQAIADALAGTEGVPSPAGRYLLTCEGRIVHNQVLPGALVGPEVVDAGPIPLLVPLLRHRGDEICYLVVEAGREGGEVSVFSSASAEPQTSDNVQGRDDTLKKFQGAGWSHLRYQRHTEAIWKQTESELAAVVDRLADEHRPRLIVVAGDVHARRFLVEQLSSASQQLVAQLDANTRADGASSATLDEFVDRELRKLTESDRRRDLDRLATELGKEDGAGESGVGWTVHALRQAQVEILLVDPDALEGRTLLALDAEPWIATAPEDATSAKILGSVPAAEALVRAAALTDAAVRISRLESETAGAAGLLRWPAAAPTGG</sequence>
<dbReference type="InterPro" id="IPR040701">
    <property type="entry name" value="Bact_RF_family2"/>
</dbReference>
<keyword evidence="2" id="KW-1185">Reference proteome</keyword>
<dbReference type="OrthoDB" id="5179393at2"/>
<dbReference type="Proteomes" id="UP000309133">
    <property type="component" value="Unassembled WGS sequence"/>
</dbReference>
<dbReference type="RefSeq" id="WP_136425778.1">
    <property type="nucleotide sequence ID" value="NZ_SSSM01000001.1"/>
</dbReference>
<evidence type="ECO:0008006" key="3">
    <source>
        <dbReference type="Google" id="ProtNLM"/>
    </source>
</evidence>
<comment type="caution">
    <text evidence="1">The sequence shown here is derived from an EMBL/GenBank/DDBJ whole genome shotgun (WGS) entry which is preliminary data.</text>
</comment>
<reference evidence="1 2" key="1">
    <citation type="submission" date="2019-04" db="EMBL/GenBank/DDBJ databases">
        <authorList>
            <person name="Jiang L."/>
        </authorList>
    </citation>
    <scope>NUCLEOTIDE SEQUENCE [LARGE SCALE GENOMIC DNA]</scope>
    <source>
        <strain evidence="1 2">YIM 131853</strain>
    </source>
</reference>
<organism evidence="1 2">
    <name type="scientific">Naasia lichenicola</name>
    <dbReference type="NCBI Taxonomy" id="2565933"/>
    <lineage>
        <taxon>Bacteria</taxon>
        <taxon>Bacillati</taxon>
        <taxon>Actinomycetota</taxon>
        <taxon>Actinomycetes</taxon>
        <taxon>Micrococcales</taxon>
        <taxon>Microbacteriaceae</taxon>
        <taxon>Naasia</taxon>
    </lineage>
</organism>
<gene>
    <name evidence="1" type="ORF">E6C64_01110</name>
</gene>
<proteinExistence type="predicted"/>
<dbReference type="AlphaFoldDB" id="A0A4V3WTR7"/>
<evidence type="ECO:0000313" key="2">
    <source>
        <dbReference type="Proteomes" id="UP000309133"/>
    </source>
</evidence>
<evidence type="ECO:0000313" key="1">
    <source>
        <dbReference type="EMBL" id="THG32997.1"/>
    </source>
</evidence>